<dbReference type="SUPFAM" id="SSF52518">
    <property type="entry name" value="Thiamin diphosphate-binding fold (THDP-binding)"/>
    <property type="match status" value="2"/>
</dbReference>
<dbReference type="PANTHER" id="PTHR18968">
    <property type="entry name" value="THIAMINE PYROPHOSPHATE ENZYMES"/>
    <property type="match status" value="1"/>
</dbReference>
<keyword evidence="2 3" id="KW-0786">Thiamine pyrophosphate</keyword>
<feature type="domain" description="Thiamine pyrophosphate enzyme N-terminal TPP-binding" evidence="6">
    <location>
        <begin position="31"/>
        <end position="133"/>
    </location>
</feature>
<dbReference type="Pfam" id="PF02776">
    <property type="entry name" value="TPP_enzyme_N"/>
    <property type="match status" value="1"/>
</dbReference>
<dbReference type="SUPFAM" id="SSF52467">
    <property type="entry name" value="DHS-like NAD/FAD-binding domain"/>
    <property type="match status" value="1"/>
</dbReference>
<keyword evidence="7" id="KW-0378">Hydrolase</keyword>
<dbReference type="GO" id="GO:0102481">
    <property type="term" value="F:3D-(3,5/4)-trihydroxycyclohexane-1,2-dione hydrolase activity"/>
    <property type="evidence" value="ECO:0007669"/>
    <property type="project" value="UniProtKB-EC"/>
</dbReference>
<dbReference type="EMBL" id="JACBYF010000003">
    <property type="protein sequence ID" value="NYS47017.1"/>
    <property type="molecule type" value="Genomic_DNA"/>
</dbReference>
<evidence type="ECO:0000313" key="8">
    <source>
        <dbReference type="Proteomes" id="UP000531840"/>
    </source>
</evidence>
<evidence type="ECO:0000313" key="7">
    <source>
        <dbReference type="EMBL" id="NYS47017.1"/>
    </source>
</evidence>
<dbReference type="Pfam" id="PF02775">
    <property type="entry name" value="TPP_enzyme_C"/>
    <property type="match status" value="1"/>
</dbReference>
<dbReference type="InterPro" id="IPR029035">
    <property type="entry name" value="DHS-like_NAD/FAD-binding_dom"/>
</dbReference>
<dbReference type="InterPro" id="IPR012001">
    <property type="entry name" value="Thiamin_PyroP_enz_TPP-bd_dom"/>
</dbReference>
<keyword evidence="8" id="KW-1185">Reference proteome</keyword>
<feature type="domain" description="Thiamine pyrophosphate enzyme central" evidence="4">
    <location>
        <begin position="220"/>
        <end position="352"/>
    </location>
</feature>
<sequence length="635" mass="70717">MGTIKLTTAQALIRFINNQYISFDGVETKFVDGIFSIFGHGNVLGIGQALQDEEHDLKVYQGKNEQGMALAAVAYAKQMKRRKIYACTSSVGPGAANFVTAAATALANNIPVLLLPGETFASRQPDPVLQQFEQESDLTLTTNDTLRPVSRFWDRITRPEQIMSSLIKAFEILTNQEKTGPVTICIAQDVEGESYDYPEEFFKKRVHYIDRQAPTIREVESASEVIKNSKRPVILVGGGAKYSEAREELEKLSLQCNIPLVETHAGKSTILYNFKNYLGGNGILGTSAANEIVQSADLIIGLGTRYTDFTTASKTQFDSNAKFLNVNLSRMQTYKMEGVSVVADIKEFLKMLTPTLIDYSTSYGEELEVVKEKWEVERRRLSNIEFKRDGFKPEIDGHFDQETFNAYADALSTVLTQSSVIAQLNDLIGDSGVMVAAAGSIPGDVQKLWNSYSLNSYNMEYGYSCMGYEINGALGVKMAEPSREVYAMVGDGSFNMLHSELLTSIQYGYKINVVLIDNSGFGCINNLQMSNGSDTYYCEFRDYNNNIMNVDYAKVASGYGANVYKVSTLEELKYALEESRKSTKSTLIDIKVLPKTMTSGYNTWWNVGVSSVSNSEKVLNSYEEKEKQLNKARKY</sequence>
<evidence type="ECO:0000256" key="1">
    <source>
        <dbReference type="ARBA" id="ARBA00007812"/>
    </source>
</evidence>
<gene>
    <name evidence="7" type="primary">iolD</name>
    <name evidence="7" type="ORF">HZY85_02270</name>
</gene>
<evidence type="ECO:0000259" key="4">
    <source>
        <dbReference type="Pfam" id="PF00205"/>
    </source>
</evidence>
<accession>A0ABX2SYE5</accession>
<comment type="caution">
    <text evidence="7">The sequence shown here is derived from an EMBL/GenBank/DDBJ whole genome shotgun (WGS) entry which is preliminary data.</text>
</comment>
<dbReference type="Gene3D" id="3.40.50.1220">
    <property type="entry name" value="TPP-binding domain"/>
    <property type="match status" value="1"/>
</dbReference>
<dbReference type="RefSeq" id="WP_179940455.1">
    <property type="nucleotide sequence ID" value="NZ_JACBYF010000003.1"/>
</dbReference>
<dbReference type="InterPro" id="IPR012000">
    <property type="entry name" value="Thiamin_PyroP_enz_cen_dom"/>
</dbReference>
<dbReference type="NCBIfam" id="TIGR04377">
    <property type="entry name" value="myo_inos_iolD"/>
    <property type="match status" value="1"/>
</dbReference>
<dbReference type="Proteomes" id="UP000531840">
    <property type="component" value="Unassembled WGS sequence"/>
</dbReference>
<evidence type="ECO:0000256" key="2">
    <source>
        <dbReference type="ARBA" id="ARBA00023052"/>
    </source>
</evidence>
<dbReference type="CDD" id="cd07035">
    <property type="entry name" value="TPP_PYR_POX_like"/>
    <property type="match status" value="1"/>
</dbReference>
<feature type="domain" description="Thiamine pyrophosphate enzyme TPP-binding" evidence="5">
    <location>
        <begin position="438"/>
        <end position="590"/>
    </location>
</feature>
<dbReference type="EC" id="3.7.1.22" evidence="7"/>
<dbReference type="PANTHER" id="PTHR18968:SF9">
    <property type="entry name" value="3D-(3,5_4)-TRIHYDROXYCYCLOHEXANE-1,2-DIONE HYDROLASE"/>
    <property type="match status" value="1"/>
</dbReference>
<protein>
    <submittedName>
        <fullName evidence="7">3D-(3,5/4)-trihydroxycyclohexane-1,2-dione acylhydrolase (Decyclizing)</fullName>
        <ecNumber evidence="7">3.7.1.22</ecNumber>
    </submittedName>
</protein>
<evidence type="ECO:0000256" key="3">
    <source>
        <dbReference type="RuleBase" id="RU362132"/>
    </source>
</evidence>
<dbReference type="PROSITE" id="PS00187">
    <property type="entry name" value="TPP_ENZYMES"/>
    <property type="match status" value="1"/>
</dbReference>
<reference evidence="7 8" key="1">
    <citation type="submission" date="2020-07" db="EMBL/GenBank/DDBJ databases">
        <title>MOT database genomes.</title>
        <authorList>
            <person name="Joseph S."/>
            <person name="Aduse-Opoku J."/>
            <person name="Hashim A."/>
            <person name="Wade W."/>
            <person name="Curtis M."/>
        </authorList>
    </citation>
    <scope>NUCLEOTIDE SEQUENCE [LARGE SCALE GENOMIC DNA]</scope>
    <source>
        <strain evidence="7 8">CIP 106318</strain>
    </source>
</reference>
<proteinExistence type="inferred from homology"/>
<evidence type="ECO:0000259" key="6">
    <source>
        <dbReference type="Pfam" id="PF02776"/>
    </source>
</evidence>
<comment type="similarity">
    <text evidence="1 3">Belongs to the TPP enzyme family.</text>
</comment>
<dbReference type="InterPro" id="IPR011766">
    <property type="entry name" value="TPP_enzyme_TPP-bd"/>
</dbReference>
<dbReference type="InterPro" id="IPR030817">
    <property type="entry name" value="Myo_inos_IolD"/>
</dbReference>
<name>A0ABX2SYE5_9BACL</name>
<dbReference type="InterPro" id="IPR029061">
    <property type="entry name" value="THDP-binding"/>
</dbReference>
<dbReference type="InterPro" id="IPR045229">
    <property type="entry name" value="TPP_enz"/>
</dbReference>
<evidence type="ECO:0000259" key="5">
    <source>
        <dbReference type="Pfam" id="PF02775"/>
    </source>
</evidence>
<dbReference type="InterPro" id="IPR000399">
    <property type="entry name" value="TPP-bd_CS"/>
</dbReference>
<organism evidence="7 8">
    <name type="scientific">Gemelliphila palaticanis</name>
    <dbReference type="NCBI Taxonomy" id="81950"/>
    <lineage>
        <taxon>Bacteria</taxon>
        <taxon>Bacillati</taxon>
        <taxon>Bacillota</taxon>
        <taxon>Bacilli</taxon>
        <taxon>Bacillales</taxon>
        <taxon>Gemellaceae</taxon>
        <taxon>Gemelliphila</taxon>
    </lineage>
</organism>
<dbReference type="Pfam" id="PF00205">
    <property type="entry name" value="TPP_enzyme_M"/>
    <property type="match status" value="1"/>
</dbReference>
<dbReference type="Gene3D" id="3.40.50.970">
    <property type="match status" value="2"/>
</dbReference>